<dbReference type="Gene3D" id="3.20.20.140">
    <property type="entry name" value="Metal-dependent hydrolases"/>
    <property type="match status" value="1"/>
</dbReference>
<dbReference type="NCBIfam" id="TIGR00857">
    <property type="entry name" value="pyrC_multi"/>
    <property type="match status" value="1"/>
</dbReference>
<feature type="binding site" evidence="7">
    <location>
        <position position="309"/>
    </location>
    <ligand>
        <name>substrate</name>
    </ligand>
</feature>
<evidence type="ECO:0000256" key="2">
    <source>
        <dbReference type="ARBA" id="ARBA00010286"/>
    </source>
</evidence>
<feature type="binding site" evidence="7">
    <location>
        <position position="232"/>
    </location>
    <ligand>
        <name>Zn(2+)</name>
        <dbReference type="ChEBI" id="CHEBI:29105"/>
        <label>2</label>
    </ligand>
</feature>
<feature type="binding site" evidence="7">
    <location>
        <begin position="62"/>
        <end position="64"/>
    </location>
    <ligand>
        <name>substrate</name>
    </ligand>
</feature>
<dbReference type="KEGG" id="lsw:GTO87_04515"/>
<dbReference type="SUPFAM" id="SSF51338">
    <property type="entry name" value="Composite domain of metallo-dependent hydrolases"/>
    <property type="match status" value="1"/>
</dbReference>
<dbReference type="NCBIfam" id="NF006837">
    <property type="entry name" value="PRK09357.1-2"/>
    <property type="match status" value="1"/>
</dbReference>
<keyword evidence="6 7" id="KW-0665">Pyrimidine biosynthesis</keyword>
<dbReference type="GO" id="GO:0008270">
    <property type="term" value="F:zinc ion binding"/>
    <property type="evidence" value="ECO:0007669"/>
    <property type="project" value="UniProtKB-UniRule"/>
</dbReference>
<evidence type="ECO:0000256" key="5">
    <source>
        <dbReference type="ARBA" id="ARBA00022833"/>
    </source>
</evidence>
<keyword evidence="4 7" id="KW-0378">Hydrolase</keyword>
<feature type="binding site" evidence="7">
    <location>
        <begin position="323"/>
        <end position="324"/>
    </location>
    <ligand>
        <name>substrate</name>
    </ligand>
</feature>
<dbReference type="Proteomes" id="UP000510886">
    <property type="component" value="Chromosome"/>
</dbReference>
<dbReference type="InterPro" id="IPR004722">
    <property type="entry name" value="DHOase"/>
</dbReference>
<evidence type="ECO:0000313" key="10">
    <source>
        <dbReference type="Proteomes" id="UP000510886"/>
    </source>
</evidence>
<comment type="similarity">
    <text evidence="2 7">Belongs to the metallo-dependent hydrolases superfamily. DHOase family. Class I DHOase subfamily.</text>
</comment>
<dbReference type="InterPro" id="IPR024403">
    <property type="entry name" value="DHOase_cat"/>
</dbReference>
<name>A0A7H9EJV8_9LACO</name>
<comment type="catalytic activity">
    <reaction evidence="7">
        <text>(S)-dihydroorotate + H2O = N-carbamoyl-L-aspartate + H(+)</text>
        <dbReference type="Rhea" id="RHEA:24296"/>
        <dbReference type="ChEBI" id="CHEBI:15377"/>
        <dbReference type="ChEBI" id="CHEBI:15378"/>
        <dbReference type="ChEBI" id="CHEBI:30864"/>
        <dbReference type="ChEBI" id="CHEBI:32814"/>
        <dbReference type="EC" id="3.5.2.3"/>
    </reaction>
</comment>
<dbReference type="InterPro" id="IPR002195">
    <property type="entry name" value="Dihydroorotase_CS"/>
</dbReference>
<comment type="pathway">
    <text evidence="7">Pyrimidine metabolism; UMP biosynthesis via de novo pathway; (S)-dihydroorotate from bicarbonate: step 3/3.</text>
</comment>
<dbReference type="InterPro" id="IPR032466">
    <property type="entry name" value="Metal_Hydrolase"/>
</dbReference>
<feature type="binding site" evidence="7">
    <location>
        <position position="152"/>
    </location>
    <ligand>
        <name>Zn(2+)</name>
        <dbReference type="ChEBI" id="CHEBI:29105"/>
        <label>2</label>
    </ligand>
</feature>
<dbReference type="EMBL" id="CP047418">
    <property type="protein sequence ID" value="QLL77934.1"/>
    <property type="molecule type" value="Genomic_DNA"/>
</dbReference>
<keyword evidence="3 7" id="KW-0479">Metal-binding</keyword>
<evidence type="ECO:0000313" key="9">
    <source>
        <dbReference type="EMBL" id="QLL77934.1"/>
    </source>
</evidence>
<dbReference type="GO" id="GO:0006145">
    <property type="term" value="P:purine nucleobase catabolic process"/>
    <property type="evidence" value="ECO:0007669"/>
    <property type="project" value="TreeGrafter"/>
</dbReference>
<proteinExistence type="inferred from homology"/>
<keyword evidence="5 7" id="KW-0862">Zinc</keyword>
<comment type="cofactor">
    <cofactor evidence="7">
        <name>Zn(2+)</name>
        <dbReference type="ChEBI" id="CHEBI:29105"/>
    </cofactor>
    <text evidence="7">Binds 2 Zn(2+) ions per subunit.</text>
</comment>
<feature type="binding site" evidence="7">
    <location>
        <position position="179"/>
    </location>
    <ligand>
        <name>Zn(2+)</name>
        <dbReference type="ChEBI" id="CHEBI:29105"/>
        <label>2</label>
    </ligand>
</feature>
<feature type="binding site" evidence="7">
    <location>
        <position position="62"/>
    </location>
    <ligand>
        <name>Zn(2+)</name>
        <dbReference type="ChEBI" id="CHEBI:29105"/>
        <label>1</label>
    </ligand>
</feature>
<evidence type="ECO:0000259" key="8">
    <source>
        <dbReference type="Pfam" id="PF12890"/>
    </source>
</evidence>
<dbReference type="InterPro" id="IPR050138">
    <property type="entry name" value="DHOase/Allantoinase_Hydrolase"/>
</dbReference>
<reference evidence="9 10" key="1">
    <citation type="submission" date="2020-01" db="EMBL/GenBank/DDBJ databases">
        <title>Complete and circular genome sequences of six lactobacillus isolates from horses.</title>
        <authorList>
            <person name="Hassan H.M."/>
        </authorList>
    </citation>
    <scope>NUCLEOTIDE SEQUENCE [LARGE SCALE GENOMIC DNA]</scope>
    <source>
        <strain evidence="9 10">1A</strain>
    </source>
</reference>
<dbReference type="PANTHER" id="PTHR43668:SF2">
    <property type="entry name" value="ALLANTOINASE"/>
    <property type="match status" value="1"/>
</dbReference>
<evidence type="ECO:0000256" key="7">
    <source>
        <dbReference type="HAMAP-Rule" id="MF_00220"/>
    </source>
</evidence>
<dbReference type="GO" id="GO:0044205">
    <property type="term" value="P:'de novo' UMP biosynthetic process"/>
    <property type="evidence" value="ECO:0007669"/>
    <property type="project" value="UniProtKB-UniRule"/>
</dbReference>
<dbReference type="GO" id="GO:0004151">
    <property type="term" value="F:dihydroorotase activity"/>
    <property type="evidence" value="ECO:0007669"/>
    <property type="project" value="UniProtKB-UniRule"/>
</dbReference>
<evidence type="ECO:0000256" key="6">
    <source>
        <dbReference type="ARBA" id="ARBA00022975"/>
    </source>
</evidence>
<dbReference type="PROSITE" id="PS00483">
    <property type="entry name" value="DIHYDROOROTASE_2"/>
    <property type="match status" value="1"/>
</dbReference>
<dbReference type="Gene3D" id="2.30.40.10">
    <property type="entry name" value="Urease, subunit C, domain 1"/>
    <property type="match status" value="1"/>
</dbReference>
<dbReference type="CDD" id="cd01317">
    <property type="entry name" value="DHOase_IIa"/>
    <property type="match status" value="1"/>
</dbReference>
<dbReference type="InterPro" id="IPR011059">
    <property type="entry name" value="Metal-dep_hydrolase_composite"/>
</dbReference>
<dbReference type="GO" id="GO:0004038">
    <property type="term" value="F:allantoinase activity"/>
    <property type="evidence" value="ECO:0007669"/>
    <property type="project" value="TreeGrafter"/>
</dbReference>
<dbReference type="SUPFAM" id="SSF51556">
    <property type="entry name" value="Metallo-dependent hydrolases"/>
    <property type="match status" value="1"/>
</dbReference>
<protein>
    <recommendedName>
        <fullName evidence="7">Dihydroorotase</fullName>
        <shortName evidence="7">DHOase</shortName>
        <ecNumber evidence="7">3.5.2.3</ecNumber>
    </recommendedName>
</protein>
<dbReference type="EC" id="3.5.2.3" evidence="7"/>
<dbReference type="UniPathway" id="UPA00070">
    <property type="reaction ID" value="UER00117"/>
</dbReference>
<feature type="binding site" evidence="7">
    <location>
        <position position="305"/>
    </location>
    <ligand>
        <name>Zn(2+)</name>
        <dbReference type="ChEBI" id="CHEBI:29105"/>
        <label>1</label>
    </ligand>
</feature>
<accession>A0A7H9EJV8</accession>
<feature type="active site" evidence="7">
    <location>
        <position position="305"/>
    </location>
</feature>
<dbReference type="GO" id="GO:0005737">
    <property type="term" value="C:cytoplasm"/>
    <property type="evidence" value="ECO:0007669"/>
    <property type="project" value="TreeGrafter"/>
</dbReference>
<dbReference type="Pfam" id="PF12890">
    <property type="entry name" value="DHOase"/>
    <property type="match status" value="1"/>
</dbReference>
<comment type="function">
    <text evidence="1 7">Catalyzes the reversible cyclization of carbamoyl aspartate to dihydroorotate.</text>
</comment>
<evidence type="ECO:0000256" key="4">
    <source>
        <dbReference type="ARBA" id="ARBA00022801"/>
    </source>
</evidence>
<feature type="domain" description="Dihydroorotase catalytic" evidence="8">
    <location>
        <begin position="49"/>
        <end position="238"/>
    </location>
</feature>
<dbReference type="PANTHER" id="PTHR43668">
    <property type="entry name" value="ALLANTOINASE"/>
    <property type="match status" value="1"/>
</dbReference>
<gene>
    <name evidence="7" type="primary">pyrC</name>
    <name evidence="9" type="ORF">GTO87_04515</name>
</gene>
<sequence length="428" mass="46167">MKTLIKNGQVFLAGKLTQQDILIKDDRIQAIGSHLEHLRSTDRVIDAKGKLVSPGLIDVHVHYREPGQTYKETVATGSQAAAHGGFTTVGAMPNVTPVPNTPELFQAMTAINHKDGVVHIKQYAPITVDRTTDELVDFKALKAAGAFGFSNDGNGVQTAGVMFQAMQAAAQVGLPIVAHVEDDSLKNNGVMNAGPQAEALGVPGIPSVCESSQLARDLMLAQATGVHYHVCHVSTKESVALIRWAKQQGINVTCEVAPHHLLLSDEQITKADPYYKMNPPLRSEADRQALIAGLLDGTIDMIATDHAPHSREEKQGDMQTAAFGITGSETAFATLYTAFVKEGIFTLEQLLTWMTSKPAEIFKLNDSGSLLPGTVADIAIFDLENEHVLTEEEYFSKGVNTPFTGMKVYGMTAMTLVAGNIAYSREEK</sequence>
<dbReference type="AlphaFoldDB" id="A0A7H9EJV8"/>
<evidence type="ECO:0000256" key="3">
    <source>
        <dbReference type="ARBA" id="ARBA00022723"/>
    </source>
</evidence>
<dbReference type="HAMAP" id="MF_00220_B">
    <property type="entry name" value="PyrC_classI_B"/>
    <property type="match status" value="1"/>
</dbReference>
<dbReference type="RefSeq" id="WP_180849651.1">
    <property type="nucleotide sequence ID" value="NZ_CP047418.1"/>
</dbReference>
<feature type="binding site" evidence="7">
    <location>
        <position position="94"/>
    </location>
    <ligand>
        <name>substrate</name>
    </ligand>
</feature>
<organism evidence="9 10">
    <name type="scientific">Ligilactobacillus saerimneri</name>
    <dbReference type="NCBI Taxonomy" id="228229"/>
    <lineage>
        <taxon>Bacteria</taxon>
        <taxon>Bacillati</taxon>
        <taxon>Bacillota</taxon>
        <taxon>Bacilli</taxon>
        <taxon>Lactobacillales</taxon>
        <taxon>Lactobacillaceae</taxon>
        <taxon>Ligilactobacillus</taxon>
    </lineage>
</organism>
<feature type="binding site" evidence="7">
    <location>
        <position position="152"/>
    </location>
    <ligand>
        <name>Zn(2+)</name>
        <dbReference type="ChEBI" id="CHEBI:29105"/>
        <label>1</label>
    </ligand>
</feature>
<feature type="binding site" evidence="7">
    <location>
        <position position="278"/>
    </location>
    <ligand>
        <name>substrate</name>
    </ligand>
</feature>
<evidence type="ECO:0000256" key="1">
    <source>
        <dbReference type="ARBA" id="ARBA00002368"/>
    </source>
</evidence>
<feature type="binding site" evidence="7">
    <location>
        <position position="60"/>
    </location>
    <ligand>
        <name>Zn(2+)</name>
        <dbReference type="ChEBI" id="CHEBI:29105"/>
        <label>1</label>
    </ligand>
</feature>